<comment type="caution">
    <text evidence="1">The sequence shown here is derived from an EMBL/GenBank/DDBJ whole genome shotgun (WGS) entry which is preliminary data.</text>
</comment>
<sequence length="163" mass="18402">MLVFLDLMYVVWCGGFSWIPVVLRRILLVGLRLSCPWCVVTLEACGRPIDICGLATGEVVYLLALSGCGVASEAREEPIHSPIAYLLWIWRGSTSTVIYYNHAGLVASIDWELFNKTLQNSLVHWLIGEKEKGRLIPWWSHFSWFLYLDGSRFITLVPTGISA</sequence>
<dbReference type="AlphaFoldDB" id="A0A8S9JSR9"/>
<reference evidence="1" key="1">
    <citation type="submission" date="2019-12" db="EMBL/GenBank/DDBJ databases">
        <title>Genome sequencing and annotation of Brassica cretica.</title>
        <authorList>
            <person name="Studholme D.J."/>
            <person name="Sarris P.F."/>
        </authorList>
    </citation>
    <scope>NUCLEOTIDE SEQUENCE</scope>
    <source>
        <strain evidence="1">PFS-102/07</strain>
        <tissue evidence="1">Leaf</tissue>
    </source>
</reference>
<accession>A0A8S9JSR9</accession>
<organism evidence="1">
    <name type="scientific">Brassica cretica</name>
    <name type="common">Mustard</name>
    <dbReference type="NCBI Taxonomy" id="69181"/>
    <lineage>
        <taxon>Eukaryota</taxon>
        <taxon>Viridiplantae</taxon>
        <taxon>Streptophyta</taxon>
        <taxon>Embryophyta</taxon>
        <taxon>Tracheophyta</taxon>
        <taxon>Spermatophyta</taxon>
        <taxon>Magnoliopsida</taxon>
        <taxon>eudicotyledons</taxon>
        <taxon>Gunneridae</taxon>
        <taxon>Pentapetalae</taxon>
        <taxon>rosids</taxon>
        <taxon>malvids</taxon>
        <taxon>Brassicales</taxon>
        <taxon>Brassicaceae</taxon>
        <taxon>Brassiceae</taxon>
        <taxon>Brassica</taxon>
    </lineage>
</organism>
<name>A0A8S9JSR9_BRACR</name>
<proteinExistence type="predicted"/>
<protein>
    <submittedName>
        <fullName evidence="1">Uncharacterized protein</fullName>
    </submittedName>
</protein>
<evidence type="ECO:0000313" key="1">
    <source>
        <dbReference type="EMBL" id="KAF2585215.1"/>
    </source>
</evidence>
<gene>
    <name evidence="1" type="ORF">F2Q70_00037556</name>
</gene>
<dbReference type="EMBL" id="QGKY02000246">
    <property type="protein sequence ID" value="KAF2585215.1"/>
    <property type="molecule type" value="Genomic_DNA"/>
</dbReference>